<dbReference type="InterPro" id="IPR014849">
    <property type="entry name" value="EKC/KEOPS_Gon7"/>
</dbReference>
<evidence type="ECO:0000256" key="13">
    <source>
        <dbReference type="ARBA" id="ARBA00025393"/>
    </source>
</evidence>
<sequence length="123" mass="13582">MTLPVALYSAPDGVEKNFIPTPDDPRYLTTEGRTTGPSDHVLNAGQIDRDKPSDPKYTADGSQLTYLSQLRTQLTGLQDDINEFLTGRMELAKNKKKAGAEEKRIQEEINQLLDGGDGEEDTD</sequence>
<evidence type="ECO:0000256" key="10">
    <source>
        <dbReference type="ARBA" id="ARBA00023159"/>
    </source>
</evidence>
<dbReference type="AlphaFoldDB" id="H0GWK6"/>
<evidence type="ECO:0000256" key="6">
    <source>
        <dbReference type="ARBA" id="ARBA00022454"/>
    </source>
</evidence>
<evidence type="ECO:0000313" key="16">
    <source>
        <dbReference type="Proteomes" id="UP000009009"/>
    </source>
</evidence>
<protein>
    <recommendedName>
        <fullName evidence="5">EKC/KEOPS complex subunit GON7</fullName>
    </recommendedName>
</protein>
<dbReference type="EMBL" id="AGVY01000263">
    <property type="protein sequence ID" value="EHN01815.1"/>
    <property type="molecule type" value="Genomic_DNA"/>
</dbReference>
<keyword evidence="16" id="KW-1185">Reference proteome</keyword>
<evidence type="ECO:0000256" key="7">
    <source>
        <dbReference type="ARBA" id="ARBA00022694"/>
    </source>
</evidence>
<keyword evidence="6" id="KW-0158">Chromosome</keyword>
<keyword evidence="12" id="KW-0539">Nucleus</keyword>
<comment type="similarity">
    <text evidence="3">Belongs to the GON7 family.</text>
</comment>
<evidence type="ECO:0000256" key="8">
    <source>
        <dbReference type="ARBA" id="ARBA00022895"/>
    </source>
</evidence>
<organism evidence="15 16">
    <name type="scientific">Saccharomyces cerevisiae x Saccharomyces kudriavzevii (strain VIN7)</name>
    <name type="common">Yeast</name>
    <dbReference type="NCBI Taxonomy" id="1095631"/>
    <lineage>
        <taxon>Eukaryota</taxon>
        <taxon>Fungi</taxon>
        <taxon>Dikarya</taxon>
        <taxon>Ascomycota</taxon>
        <taxon>Saccharomycotina</taxon>
        <taxon>Saccharomycetes</taxon>
        <taxon>Saccharomycetales</taxon>
        <taxon>Saccharomycetaceae</taxon>
        <taxon>Saccharomyces</taxon>
    </lineage>
</organism>
<name>H0GWK6_SACCK</name>
<evidence type="ECO:0000256" key="2">
    <source>
        <dbReference type="ARBA" id="ARBA00004574"/>
    </source>
</evidence>
<evidence type="ECO:0000256" key="11">
    <source>
        <dbReference type="ARBA" id="ARBA00023163"/>
    </source>
</evidence>
<evidence type="ECO:0000256" key="5">
    <source>
        <dbReference type="ARBA" id="ARBA00019746"/>
    </source>
</evidence>
<dbReference type="GO" id="GO:0008033">
    <property type="term" value="P:tRNA processing"/>
    <property type="evidence" value="ECO:0007669"/>
    <property type="project" value="UniProtKB-KW"/>
</dbReference>
<dbReference type="PhylomeDB" id="H0GWK6"/>
<comment type="caution">
    <text evidence="15">The sequence shown here is derived from an EMBL/GenBank/DDBJ whole genome shotgun (WGS) entry which is preliminary data.</text>
</comment>
<feature type="region of interest" description="Disordered" evidence="14">
    <location>
        <begin position="16"/>
        <end position="58"/>
    </location>
</feature>
<evidence type="ECO:0000256" key="3">
    <source>
        <dbReference type="ARBA" id="ARBA00008529"/>
    </source>
</evidence>
<dbReference type="OrthoDB" id="2288868at2759"/>
<evidence type="ECO:0000313" key="15">
    <source>
        <dbReference type="EMBL" id="EHN01815.1"/>
    </source>
</evidence>
<dbReference type="Proteomes" id="UP000009009">
    <property type="component" value="Unassembled WGS sequence"/>
</dbReference>
<dbReference type="HOGENOM" id="CLU_151420_1_0_1"/>
<keyword evidence="9" id="KW-0805">Transcription regulation</keyword>
<gene>
    <name evidence="15" type="ORF">VIN7_7881</name>
</gene>
<evidence type="ECO:0000256" key="12">
    <source>
        <dbReference type="ARBA" id="ARBA00023242"/>
    </source>
</evidence>
<dbReference type="GO" id="GO:0005634">
    <property type="term" value="C:nucleus"/>
    <property type="evidence" value="ECO:0007669"/>
    <property type="project" value="UniProtKB-SubCell"/>
</dbReference>
<keyword evidence="8" id="KW-0779">Telomere</keyword>
<dbReference type="Pfam" id="PF08738">
    <property type="entry name" value="Gon7"/>
    <property type="match status" value="1"/>
</dbReference>
<evidence type="ECO:0000256" key="1">
    <source>
        <dbReference type="ARBA" id="ARBA00004123"/>
    </source>
</evidence>
<dbReference type="GO" id="GO:0000781">
    <property type="term" value="C:chromosome, telomeric region"/>
    <property type="evidence" value="ECO:0007669"/>
    <property type="project" value="UniProtKB-SubCell"/>
</dbReference>
<accession>H0GWK6</accession>
<keyword evidence="10" id="KW-0010">Activator</keyword>
<keyword evidence="11" id="KW-0804">Transcription</keyword>
<comment type="subcellular location">
    <subcellularLocation>
        <location evidence="2">Chromosome</location>
        <location evidence="2">Telomere</location>
    </subcellularLocation>
    <subcellularLocation>
        <location evidence="1">Nucleus</location>
    </subcellularLocation>
</comment>
<proteinExistence type="inferred from homology"/>
<evidence type="ECO:0000256" key="4">
    <source>
        <dbReference type="ARBA" id="ARBA00011534"/>
    </source>
</evidence>
<reference evidence="15 16" key="1">
    <citation type="journal article" date="2012" name="FEMS Yeast Res.">
        <title>The genome sequence of the wine yeast VIN7 reveals an allotriploid hybrid genome with Saccharomyces cerevisiae and Saccharomyces kudriavzevii origins.</title>
        <authorList>
            <person name="Borneman A.R."/>
            <person name="Desany B.A."/>
            <person name="Riches D."/>
            <person name="Affourtit J.P."/>
            <person name="Forgan A.H."/>
            <person name="Pretorius I.S."/>
            <person name="Egholm M."/>
            <person name="Chambers P.J."/>
        </authorList>
    </citation>
    <scope>NUCLEOTIDE SEQUENCE [LARGE SCALE GENOMIC DNA]</scope>
    <source>
        <strain evidence="15 16">VIN7</strain>
    </source>
</reference>
<evidence type="ECO:0000256" key="14">
    <source>
        <dbReference type="SAM" id="MobiDB-lite"/>
    </source>
</evidence>
<comment type="function">
    <text evidence="13">Component of the EKC/KEOPS complex that is required for the formation of a threonylcarbamoyl group on adenosine at position 37 (t(6)A37) in tRNAs that read codons beginning with adenine. The complex is probably involved in the transfer of the threonylcarbamoyl moiety of threonylcarbamoyl-AMP (TC-AMP) to the N6 group of A37. GON7 likely plays a supporting role to the catalytic subunit KAE1 in the complex. The EKC/KEOPS complex also promotes both telomere uncapping and telomere elongation. The complex is required for efficient recruitment of transcriptional coactivators.</text>
</comment>
<keyword evidence="7" id="KW-0819">tRNA processing</keyword>
<evidence type="ECO:0000256" key="9">
    <source>
        <dbReference type="ARBA" id="ARBA00023015"/>
    </source>
</evidence>
<comment type="subunit">
    <text evidence="4">Component of the EKC/KEOPS complex composed of at least BUD32, CGI121, GON7, KAE1 and PCC1; the whole complex dimerizes.</text>
</comment>